<proteinExistence type="predicted"/>
<dbReference type="CDD" id="cd00158">
    <property type="entry name" value="RHOD"/>
    <property type="match status" value="1"/>
</dbReference>
<dbReference type="Gene3D" id="3.40.250.10">
    <property type="entry name" value="Rhodanese-like domain"/>
    <property type="match status" value="1"/>
</dbReference>
<dbReference type="AlphaFoldDB" id="F9W4A6"/>
<name>F9W4A6_TRYCI</name>
<gene>
    <name evidence="1" type="ORF">TCIL3000_0_29200</name>
</gene>
<dbReference type="SUPFAM" id="SSF52821">
    <property type="entry name" value="Rhodanese/Cell cycle control phosphatase"/>
    <property type="match status" value="1"/>
</dbReference>
<evidence type="ECO:0000313" key="2">
    <source>
        <dbReference type="Proteomes" id="UP000000702"/>
    </source>
</evidence>
<organism evidence="1 2">
    <name type="scientific">Trypanosoma congolense (strain IL3000)</name>
    <dbReference type="NCBI Taxonomy" id="1068625"/>
    <lineage>
        <taxon>Eukaryota</taxon>
        <taxon>Discoba</taxon>
        <taxon>Euglenozoa</taxon>
        <taxon>Kinetoplastea</taxon>
        <taxon>Metakinetoplastina</taxon>
        <taxon>Trypanosomatida</taxon>
        <taxon>Trypanosomatidae</taxon>
        <taxon>Trypanosoma</taxon>
        <taxon>Nannomonas</taxon>
    </lineage>
</organism>
<dbReference type="OMA" id="QRAVNAC"/>
<dbReference type="EMBL" id="CAEQ01000534">
    <property type="protein sequence ID" value="CCD11995.1"/>
    <property type="molecule type" value="Genomic_DNA"/>
</dbReference>
<accession>F9W4A6</accession>
<reference evidence="2" key="1">
    <citation type="submission" date="2011-07" db="EMBL/GenBank/DDBJ databases">
        <title>Divergent evolution of antigenic variation in African trypanosomes.</title>
        <authorList>
            <person name="Jackson A.P."/>
            <person name="Berry A."/>
            <person name="Allison H.C."/>
            <person name="Burton P."/>
            <person name="Anderson J."/>
            <person name="Aslett M."/>
            <person name="Brown R."/>
            <person name="Corton N."/>
            <person name="Harris D."/>
            <person name="Hauser H."/>
            <person name="Gamble J."/>
            <person name="Gilderthorp R."/>
            <person name="McQuillan J."/>
            <person name="Quail M.A."/>
            <person name="Sanders M."/>
            <person name="Van Tonder A."/>
            <person name="Ginger M.L."/>
            <person name="Donelson J.E."/>
            <person name="Field M.C."/>
            <person name="Barry J.D."/>
            <person name="Berriman M."/>
            <person name="Hertz-Fowler C."/>
        </authorList>
    </citation>
    <scope>NUCLEOTIDE SEQUENCE [LARGE SCALE GENOMIC DNA]</scope>
    <source>
        <strain evidence="2">IL3000</strain>
    </source>
</reference>
<reference evidence="1 2" key="2">
    <citation type="journal article" date="2012" name="Proc. Natl. Acad. Sci. U.S.A.">
        <title>Antigenic diversity is generated by distinct evolutionary mechanisms in African trypanosome species.</title>
        <authorList>
            <person name="Jackson A.P."/>
            <person name="Berry A."/>
            <person name="Aslett M."/>
            <person name="Allison H.C."/>
            <person name="Burton P."/>
            <person name="Vavrova-Anderson J."/>
            <person name="Brown R."/>
            <person name="Browne H."/>
            <person name="Corton N."/>
            <person name="Hauser H."/>
            <person name="Gamble J."/>
            <person name="Gilderthorp R."/>
            <person name="Marcello L."/>
            <person name="McQuillan J."/>
            <person name="Otto T.D."/>
            <person name="Quail M.A."/>
            <person name="Sanders M.J."/>
            <person name="van Tonder A."/>
            <person name="Ginger M.L."/>
            <person name="Field M.C."/>
            <person name="Barry J.D."/>
            <person name="Hertz-Fowler C."/>
            <person name="Berriman M."/>
        </authorList>
    </citation>
    <scope>NUCLEOTIDE SEQUENCE [LARGE SCALE GENOMIC DNA]</scope>
    <source>
        <strain evidence="1 2">IL3000</strain>
    </source>
</reference>
<protein>
    <submittedName>
        <fullName evidence="1">WGS project CAEQ00000000 data, annotated contig 1163</fullName>
    </submittedName>
</protein>
<keyword evidence="2" id="KW-1185">Reference proteome</keyword>
<dbReference type="Proteomes" id="UP000000702">
    <property type="component" value="Unassembled WGS sequence"/>
</dbReference>
<sequence>MSQWVPKTAWKVSNLNKRYGPGYVTSGFTTKGKYGVTGMLFNTHKLRERLSSTRDIVIIDVRDAAERRFCPVSCSVALHYHDLLSGAACPILPQQKEASELFILSNDERRGFNSAAALRRWGYNNVTSVDYKTLIEAGCVPAGNLYKVSA</sequence>
<dbReference type="InterPro" id="IPR036873">
    <property type="entry name" value="Rhodanese-like_dom_sf"/>
</dbReference>
<evidence type="ECO:0000313" key="1">
    <source>
        <dbReference type="EMBL" id="CCD11995.1"/>
    </source>
</evidence>
<comment type="caution">
    <text evidence="1">The sequence shown here is derived from an EMBL/GenBank/DDBJ whole genome shotgun (WGS) entry which is preliminary data.</text>
</comment>
<dbReference type="VEuPathDB" id="TriTrypDB:TcIL3000_0_29200"/>